<accession>A0A7V3ZT70</accession>
<dbReference type="PANTHER" id="PTHR44943:SF8">
    <property type="entry name" value="TPR REPEAT-CONTAINING PROTEIN MJ0263"/>
    <property type="match status" value="1"/>
</dbReference>
<dbReference type="InterPro" id="IPR019734">
    <property type="entry name" value="TPR_rpt"/>
</dbReference>
<dbReference type="Pfam" id="PF13424">
    <property type="entry name" value="TPR_12"/>
    <property type="match status" value="1"/>
</dbReference>
<feature type="repeat" description="TPR" evidence="3">
    <location>
        <begin position="190"/>
        <end position="223"/>
    </location>
</feature>
<dbReference type="SMART" id="SM00028">
    <property type="entry name" value="TPR"/>
    <property type="match status" value="5"/>
</dbReference>
<keyword evidence="2 3" id="KW-0802">TPR repeat</keyword>
<dbReference type="InterPro" id="IPR011990">
    <property type="entry name" value="TPR-like_helical_dom_sf"/>
</dbReference>
<evidence type="ECO:0000256" key="2">
    <source>
        <dbReference type="ARBA" id="ARBA00022803"/>
    </source>
</evidence>
<dbReference type="EMBL" id="DTDP01000066">
    <property type="protein sequence ID" value="HGK53678.1"/>
    <property type="molecule type" value="Genomic_DNA"/>
</dbReference>
<organism evidence="4">
    <name type="scientific">candidate division WOR-3 bacterium</name>
    <dbReference type="NCBI Taxonomy" id="2052148"/>
    <lineage>
        <taxon>Bacteria</taxon>
        <taxon>Bacteria division WOR-3</taxon>
    </lineage>
</organism>
<protein>
    <submittedName>
        <fullName evidence="4">Tetratricopeptide repeat protein</fullName>
    </submittedName>
</protein>
<dbReference type="InterPro" id="IPR051685">
    <property type="entry name" value="Ycf3/AcsC/BcsC/TPR_MFPF"/>
</dbReference>
<gene>
    <name evidence="4" type="ORF">ENU72_01480</name>
</gene>
<dbReference type="Gene3D" id="1.25.40.10">
    <property type="entry name" value="Tetratricopeptide repeat domain"/>
    <property type="match status" value="2"/>
</dbReference>
<feature type="repeat" description="TPR" evidence="3">
    <location>
        <begin position="153"/>
        <end position="186"/>
    </location>
</feature>
<proteinExistence type="predicted"/>
<feature type="repeat" description="TPR" evidence="3">
    <location>
        <begin position="224"/>
        <end position="257"/>
    </location>
</feature>
<reference evidence="4" key="1">
    <citation type="journal article" date="2020" name="mSystems">
        <title>Genome- and Community-Level Interaction Insights into Carbon Utilization and Element Cycling Functions of Hydrothermarchaeota in Hydrothermal Sediment.</title>
        <authorList>
            <person name="Zhou Z."/>
            <person name="Liu Y."/>
            <person name="Xu W."/>
            <person name="Pan J."/>
            <person name="Luo Z.H."/>
            <person name="Li M."/>
        </authorList>
    </citation>
    <scope>NUCLEOTIDE SEQUENCE [LARGE SCALE GENOMIC DNA]</scope>
    <source>
        <strain evidence="4">SpSt-695</strain>
    </source>
</reference>
<feature type="repeat" description="TPR" evidence="3">
    <location>
        <begin position="85"/>
        <end position="118"/>
    </location>
</feature>
<keyword evidence="1" id="KW-0677">Repeat</keyword>
<name>A0A7V3ZT70_UNCW3</name>
<dbReference type="Pfam" id="PF14559">
    <property type="entry name" value="TPR_19"/>
    <property type="match status" value="1"/>
</dbReference>
<evidence type="ECO:0000256" key="1">
    <source>
        <dbReference type="ARBA" id="ARBA00022737"/>
    </source>
</evidence>
<comment type="caution">
    <text evidence="4">The sequence shown here is derived from an EMBL/GenBank/DDBJ whole genome shotgun (WGS) entry which is preliminary data.</text>
</comment>
<feature type="repeat" description="TPR" evidence="3">
    <location>
        <begin position="119"/>
        <end position="152"/>
    </location>
</feature>
<evidence type="ECO:0000256" key="3">
    <source>
        <dbReference type="PROSITE-ProRule" id="PRU00339"/>
    </source>
</evidence>
<sequence length="272" mass="32092">MKIEEKKKRFYEIRKRVENGATYENVKEDLKKLYIEIKSEIDSLKEFLEEIKEFTLKIKEKKEEVKTFVSPSEFLQRLRITEVDLTTFIDKGWNAIAKGSYEEAIKILEKAKELAPDNTKVLTLLGWAYTQIGKYDDALLLYQKILAIEPNNTLAMKDMGYICYKKGIYGEAIEHFAKVLKMNNNPTATLYTLYYMGLVYLDREMYDDAEEFFKKAIEKGPNLQEAYYHLAITYERKGEIDKSIEYLRKTIEINPETRFAENAKRKLESYAY</sequence>
<evidence type="ECO:0000313" key="4">
    <source>
        <dbReference type="EMBL" id="HGK53678.1"/>
    </source>
</evidence>
<dbReference type="AlphaFoldDB" id="A0A7V3ZT70"/>
<dbReference type="PROSITE" id="PS50293">
    <property type="entry name" value="TPR_REGION"/>
    <property type="match status" value="2"/>
</dbReference>
<dbReference type="PROSITE" id="PS50005">
    <property type="entry name" value="TPR"/>
    <property type="match status" value="5"/>
</dbReference>
<dbReference type="PANTHER" id="PTHR44943">
    <property type="entry name" value="CELLULOSE SYNTHASE OPERON PROTEIN C"/>
    <property type="match status" value="1"/>
</dbReference>
<dbReference type="SUPFAM" id="SSF48452">
    <property type="entry name" value="TPR-like"/>
    <property type="match status" value="1"/>
</dbReference>
<dbReference type="Pfam" id="PF00515">
    <property type="entry name" value="TPR_1"/>
    <property type="match status" value="1"/>
</dbReference>